<reference evidence="7" key="1">
    <citation type="submission" date="2016-02" db="EMBL/GenBank/DDBJ databases">
        <title>An ancient molecular system regulates life cycle progression in the brown alga Ectocarpus.</title>
        <authorList>
            <person name="Cock J.M."/>
        </authorList>
    </citation>
    <scope>NUCLEOTIDE SEQUENCE</scope>
</reference>
<comment type="subcellular location">
    <subcellularLocation>
        <location evidence="4">Nucleus</location>
    </subcellularLocation>
</comment>
<dbReference type="GO" id="GO:0006355">
    <property type="term" value="P:regulation of DNA-templated transcription"/>
    <property type="evidence" value="ECO:0007669"/>
    <property type="project" value="InterPro"/>
</dbReference>
<evidence type="ECO:0000256" key="4">
    <source>
        <dbReference type="PROSITE-ProRule" id="PRU00108"/>
    </source>
</evidence>
<dbReference type="Pfam" id="PF05920">
    <property type="entry name" value="Homeobox_KN"/>
    <property type="match status" value="1"/>
</dbReference>
<feature type="region of interest" description="Disordered" evidence="5">
    <location>
        <begin position="1"/>
        <end position="37"/>
    </location>
</feature>
<feature type="region of interest" description="Disordered" evidence="5">
    <location>
        <begin position="154"/>
        <end position="225"/>
    </location>
</feature>
<evidence type="ECO:0000313" key="7">
    <source>
        <dbReference type="EMBL" id="ANN44522.1"/>
    </source>
</evidence>
<feature type="compositionally biased region" description="Basic and acidic residues" evidence="5">
    <location>
        <begin position="187"/>
        <end position="207"/>
    </location>
</feature>
<dbReference type="SUPFAM" id="SSF46689">
    <property type="entry name" value="Homeodomain-like"/>
    <property type="match status" value="1"/>
</dbReference>
<dbReference type="InterPro" id="IPR009057">
    <property type="entry name" value="Homeodomain-like_sf"/>
</dbReference>
<dbReference type="PROSITE" id="PS50071">
    <property type="entry name" value="HOMEOBOX_2"/>
    <property type="match status" value="1"/>
</dbReference>
<dbReference type="EMBL" id="KU746822">
    <property type="protein sequence ID" value="ANN44522.1"/>
    <property type="molecule type" value="Genomic_DNA"/>
</dbReference>
<accession>A0A2H4EC96</accession>
<protein>
    <submittedName>
        <fullName evidence="7">OUROBOROS</fullName>
    </submittedName>
</protein>
<dbReference type="InterPro" id="IPR008422">
    <property type="entry name" value="KN_HD"/>
</dbReference>
<feature type="DNA-binding region" description="Homeobox" evidence="4">
    <location>
        <begin position="220"/>
        <end position="282"/>
    </location>
</feature>
<dbReference type="InterPro" id="IPR050224">
    <property type="entry name" value="TALE_homeobox"/>
</dbReference>
<dbReference type="GO" id="GO:0005634">
    <property type="term" value="C:nucleus"/>
    <property type="evidence" value="ECO:0007669"/>
    <property type="project" value="UniProtKB-SubCell"/>
</dbReference>
<sequence>MTSTACNREQERPPMVGHQDDEQQQPRLDPTTTTQHLQHARDYLATLHGDRAASCSDLEEEAKVFLDSPSTEEQTRRFRLIYQLVRYQIHSHTHNMYAILQEKLAAMARVQATVGNADDDPDVKELTIALVNGRIVDATIRVIERAVEAMRDLNGRNEAGTKAKASSSTSSASSSPASNTPPPESWEQPRKQQQERRKQRREKERPEATPIGRTFDSPSKLPKRSRLPAAAVKEMRTWLDQHWDDPVPTHEEKNSFAIKHDITTKQVENWFINIRMREWRPAMRRALDHAEETGSYAEFSRLLQHTAEGNVFKKFLEERQMGHGSTLVPPPSLQRFIGAQGFAAFAGDGRASKRSR</sequence>
<name>A0A2H4EC96_9PHAE</name>
<dbReference type="GO" id="GO:0003677">
    <property type="term" value="F:DNA binding"/>
    <property type="evidence" value="ECO:0007669"/>
    <property type="project" value="UniProtKB-UniRule"/>
</dbReference>
<feature type="compositionally biased region" description="Low complexity" evidence="5">
    <location>
        <begin position="162"/>
        <end position="178"/>
    </location>
</feature>
<evidence type="ECO:0000259" key="6">
    <source>
        <dbReference type="PROSITE" id="PS50071"/>
    </source>
</evidence>
<dbReference type="AlphaFoldDB" id="A0A2H4EC96"/>
<evidence type="ECO:0000256" key="2">
    <source>
        <dbReference type="ARBA" id="ARBA00023155"/>
    </source>
</evidence>
<feature type="domain" description="Homeobox" evidence="6">
    <location>
        <begin position="218"/>
        <end position="281"/>
    </location>
</feature>
<evidence type="ECO:0000256" key="3">
    <source>
        <dbReference type="ARBA" id="ARBA00023242"/>
    </source>
</evidence>
<dbReference type="CDD" id="cd00086">
    <property type="entry name" value="homeodomain"/>
    <property type="match status" value="1"/>
</dbReference>
<evidence type="ECO:0000256" key="5">
    <source>
        <dbReference type="SAM" id="MobiDB-lite"/>
    </source>
</evidence>
<keyword evidence="2 4" id="KW-0371">Homeobox</keyword>
<dbReference type="SMR" id="A0A2H4EC96"/>
<dbReference type="SMART" id="SM00389">
    <property type="entry name" value="HOX"/>
    <property type="match status" value="1"/>
</dbReference>
<dbReference type="Gene3D" id="1.10.10.60">
    <property type="entry name" value="Homeodomain-like"/>
    <property type="match status" value="1"/>
</dbReference>
<keyword evidence="1 4" id="KW-0238">DNA-binding</keyword>
<dbReference type="PANTHER" id="PTHR11850">
    <property type="entry name" value="HOMEOBOX PROTEIN TRANSCRIPTION FACTORS"/>
    <property type="match status" value="1"/>
</dbReference>
<organism evidence="7">
    <name type="scientific">Ectocarpus sp. JMC-2016a</name>
    <dbReference type="NCBI Taxonomy" id="1813763"/>
    <lineage>
        <taxon>Eukaryota</taxon>
        <taxon>Sar</taxon>
        <taxon>Stramenopiles</taxon>
        <taxon>Ochrophyta</taxon>
        <taxon>PX clade</taxon>
        <taxon>Phaeophyceae</taxon>
        <taxon>Ectocarpales</taxon>
        <taxon>Ectocarpaceae</taxon>
        <taxon>Ectocarpus</taxon>
    </lineage>
</organism>
<dbReference type="InterPro" id="IPR001356">
    <property type="entry name" value="HD"/>
</dbReference>
<evidence type="ECO:0000256" key="1">
    <source>
        <dbReference type="ARBA" id="ARBA00023125"/>
    </source>
</evidence>
<keyword evidence="3 4" id="KW-0539">Nucleus</keyword>
<proteinExistence type="predicted"/>